<keyword evidence="1" id="KW-0812">Transmembrane</keyword>
<name>A0A8K0WTR2_9HYPO</name>
<evidence type="ECO:0000313" key="2">
    <source>
        <dbReference type="EMBL" id="KAH7324407.1"/>
    </source>
</evidence>
<gene>
    <name evidence="2" type="ORF">B0I35DRAFT_161403</name>
</gene>
<proteinExistence type="predicted"/>
<evidence type="ECO:0000256" key="1">
    <source>
        <dbReference type="SAM" id="Phobius"/>
    </source>
</evidence>
<keyword evidence="1" id="KW-0472">Membrane</keyword>
<comment type="caution">
    <text evidence="2">The sequence shown here is derived from an EMBL/GenBank/DDBJ whole genome shotgun (WGS) entry which is preliminary data.</text>
</comment>
<protein>
    <submittedName>
        <fullName evidence="2">Uncharacterized protein</fullName>
    </submittedName>
</protein>
<dbReference type="AlphaFoldDB" id="A0A8K0WTR2"/>
<dbReference type="EMBL" id="JAGPNK010000003">
    <property type="protein sequence ID" value="KAH7324407.1"/>
    <property type="molecule type" value="Genomic_DNA"/>
</dbReference>
<dbReference type="Proteomes" id="UP000813444">
    <property type="component" value="Unassembled WGS sequence"/>
</dbReference>
<sequence>MAEKRPQNPAGEGRIRCAVALVVAYTATATVFFSETDDGFVLNGLALFVLHSGHLSHRAGRGMMSVHESGLSARPQRPEPKQQQTLGIYQAVRRIVRLLYAIFAVALIYAIAIMVQYSQVTLDRLSVFSDRWPGPAGCGL</sequence>
<reference evidence="2" key="1">
    <citation type="journal article" date="2021" name="Nat. Commun.">
        <title>Genetic determinants of endophytism in the Arabidopsis root mycobiome.</title>
        <authorList>
            <person name="Mesny F."/>
            <person name="Miyauchi S."/>
            <person name="Thiergart T."/>
            <person name="Pickel B."/>
            <person name="Atanasova L."/>
            <person name="Karlsson M."/>
            <person name="Huettel B."/>
            <person name="Barry K.W."/>
            <person name="Haridas S."/>
            <person name="Chen C."/>
            <person name="Bauer D."/>
            <person name="Andreopoulos W."/>
            <person name="Pangilinan J."/>
            <person name="LaButti K."/>
            <person name="Riley R."/>
            <person name="Lipzen A."/>
            <person name="Clum A."/>
            <person name="Drula E."/>
            <person name="Henrissat B."/>
            <person name="Kohler A."/>
            <person name="Grigoriev I.V."/>
            <person name="Martin F.M."/>
            <person name="Hacquard S."/>
        </authorList>
    </citation>
    <scope>NUCLEOTIDE SEQUENCE</scope>
    <source>
        <strain evidence="2">MPI-CAGE-CH-0235</strain>
    </source>
</reference>
<feature type="transmembrane region" description="Helical" evidence="1">
    <location>
        <begin position="98"/>
        <end position="117"/>
    </location>
</feature>
<accession>A0A8K0WTR2</accession>
<organism evidence="2 3">
    <name type="scientific">Stachybotrys elegans</name>
    <dbReference type="NCBI Taxonomy" id="80388"/>
    <lineage>
        <taxon>Eukaryota</taxon>
        <taxon>Fungi</taxon>
        <taxon>Dikarya</taxon>
        <taxon>Ascomycota</taxon>
        <taxon>Pezizomycotina</taxon>
        <taxon>Sordariomycetes</taxon>
        <taxon>Hypocreomycetidae</taxon>
        <taxon>Hypocreales</taxon>
        <taxon>Stachybotryaceae</taxon>
        <taxon>Stachybotrys</taxon>
    </lineage>
</organism>
<keyword evidence="3" id="KW-1185">Reference proteome</keyword>
<keyword evidence="1" id="KW-1133">Transmembrane helix</keyword>
<evidence type="ECO:0000313" key="3">
    <source>
        <dbReference type="Proteomes" id="UP000813444"/>
    </source>
</evidence>